<feature type="region of interest" description="Disordered" evidence="2">
    <location>
        <begin position="427"/>
        <end position="450"/>
    </location>
</feature>
<reference evidence="5" key="1">
    <citation type="journal article" date="2018" name="Biosci. Biotechnol. Biochem.">
        <title>Polysaccharide hydrolase of the hadal zone amphipods Hirondellea gigas.</title>
        <authorList>
            <person name="Kobayashi H."/>
            <person name="Nagahama T."/>
            <person name="Arai W."/>
            <person name="Sasagawa Y."/>
            <person name="Umeda M."/>
            <person name="Hayashi T."/>
            <person name="Nikaido I."/>
            <person name="Watanabe H."/>
            <person name="Oguri K."/>
            <person name="Kitazato H."/>
            <person name="Fujioka K."/>
            <person name="Kido Y."/>
            <person name="Takami H."/>
        </authorList>
    </citation>
    <scope>NUCLEOTIDE SEQUENCE</scope>
    <source>
        <tissue evidence="5">Whole body</tissue>
    </source>
</reference>
<dbReference type="InterPro" id="IPR014729">
    <property type="entry name" value="Rossmann-like_a/b/a_fold"/>
</dbReference>
<name>A0A2P2I4B0_9CRUS</name>
<dbReference type="Pfam" id="PF16503">
    <property type="entry name" value="zn-ribbon_14"/>
    <property type="match status" value="1"/>
</dbReference>
<evidence type="ECO:0000313" key="5">
    <source>
        <dbReference type="EMBL" id="LAB68845.1"/>
    </source>
</evidence>
<dbReference type="GO" id="GO:0002144">
    <property type="term" value="C:cytosolic tRNA wobble base thiouridylase complex"/>
    <property type="evidence" value="ECO:0007669"/>
    <property type="project" value="TreeGrafter"/>
</dbReference>
<evidence type="ECO:0000259" key="4">
    <source>
        <dbReference type="Pfam" id="PF16503"/>
    </source>
</evidence>
<dbReference type="SUPFAM" id="SSF52402">
    <property type="entry name" value="Adenine nucleotide alpha hydrolases-like"/>
    <property type="match status" value="1"/>
</dbReference>
<evidence type="ECO:0000256" key="2">
    <source>
        <dbReference type="SAM" id="MobiDB-lite"/>
    </source>
</evidence>
<protein>
    <submittedName>
        <fullName evidence="5">Cytoplasmic tRNA 2-thiolation protein 1-like</fullName>
    </submittedName>
</protein>
<proteinExistence type="evidence at transcript level"/>
<dbReference type="GO" id="GO:0016740">
    <property type="term" value="F:transferase activity"/>
    <property type="evidence" value="ECO:0007669"/>
    <property type="project" value="UniProtKB-KW"/>
</dbReference>
<dbReference type="GO" id="GO:0002143">
    <property type="term" value="P:tRNA wobble position uridine thiolation"/>
    <property type="evidence" value="ECO:0007669"/>
    <property type="project" value="TreeGrafter"/>
</dbReference>
<accession>A0A2P2I4B0</accession>
<dbReference type="EMBL" id="IACF01003221">
    <property type="protein sequence ID" value="LAB68845.1"/>
    <property type="molecule type" value="mRNA"/>
</dbReference>
<keyword evidence="1" id="KW-0808">Transferase</keyword>
<dbReference type="InterPro" id="IPR000541">
    <property type="entry name" value="Ncs6/Tuc1/Ctu1"/>
</dbReference>
<sequence>MDTIVQKVGRKNNCTFCGVFRRQALDRGAVMMGVDKIVTGHNADDIAETIVMNILRGDVARLNRCCAVQTGSEGSLSRSKPFKYTYEKEIVMYAYFKKLDYFSTECIYSPNAYRGHARAYIKDLEKIRPSAIIDIIHSGECLSIKEGVKMATMSLCTRCGHISSQAVCKACVLLEGLNKGRPRLGVGKSSKVTARMKINPMDLVGELPPSSESADGDKHTNFSEERNASVAELAVASQLENVAETEPSKTSQPDEGSPTVNHLTVDLLASSLTECTVSSSCNGSTLIDERSHKKEIFINVRNTSAVTPVIREKANIKNCIEEIEDSNMDSNLVISENQSISEHSSVTKIGKSLPVRRVFSPRKKEQISQNGATVDDFTSSESQPGNKCSSQATSIEDIGNNAGGKVCESGGQCSGNCEKKTEKARKVVSLKHNPESPLKTAGISKKDIEF</sequence>
<dbReference type="Gene3D" id="3.40.50.620">
    <property type="entry name" value="HUPs"/>
    <property type="match status" value="1"/>
</dbReference>
<dbReference type="PANTHER" id="PTHR11807">
    <property type="entry name" value="ATPASES OF THE PP SUPERFAMILY-RELATED"/>
    <property type="match status" value="1"/>
</dbReference>
<evidence type="ECO:0000256" key="1">
    <source>
        <dbReference type="ARBA" id="ARBA00022679"/>
    </source>
</evidence>
<feature type="region of interest" description="Disordered" evidence="2">
    <location>
        <begin position="361"/>
        <end position="394"/>
    </location>
</feature>
<dbReference type="AlphaFoldDB" id="A0A2P2I4B0"/>
<dbReference type="NCBIfam" id="TIGR00269">
    <property type="entry name" value="TIGR00269 family protein"/>
    <property type="match status" value="1"/>
</dbReference>
<dbReference type="GO" id="GO:0000049">
    <property type="term" value="F:tRNA binding"/>
    <property type="evidence" value="ECO:0007669"/>
    <property type="project" value="InterPro"/>
</dbReference>
<dbReference type="Pfam" id="PF01171">
    <property type="entry name" value="ATP_bind_3"/>
    <property type="match status" value="1"/>
</dbReference>
<dbReference type="GO" id="GO:0005739">
    <property type="term" value="C:mitochondrion"/>
    <property type="evidence" value="ECO:0007669"/>
    <property type="project" value="TreeGrafter"/>
</dbReference>
<organism evidence="5">
    <name type="scientific">Hirondellea gigas</name>
    <dbReference type="NCBI Taxonomy" id="1518452"/>
    <lineage>
        <taxon>Eukaryota</taxon>
        <taxon>Metazoa</taxon>
        <taxon>Ecdysozoa</taxon>
        <taxon>Arthropoda</taxon>
        <taxon>Crustacea</taxon>
        <taxon>Multicrustacea</taxon>
        <taxon>Malacostraca</taxon>
        <taxon>Eumalacostraca</taxon>
        <taxon>Peracarida</taxon>
        <taxon>Amphipoda</taxon>
        <taxon>Amphilochidea</taxon>
        <taxon>Lysianassida</taxon>
        <taxon>Lysianassidira</taxon>
        <taxon>Lysianassoidea</taxon>
        <taxon>Lysianassidae</taxon>
        <taxon>Hirondellea</taxon>
    </lineage>
</organism>
<feature type="compositionally biased region" description="Polar residues" evidence="2">
    <location>
        <begin position="367"/>
        <end position="394"/>
    </location>
</feature>
<feature type="domain" description="Cytoplasmic tRNA 2-thiolation protein 1 C-terminal" evidence="4">
    <location>
        <begin position="155"/>
        <end position="184"/>
    </location>
</feature>
<evidence type="ECO:0000259" key="3">
    <source>
        <dbReference type="Pfam" id="PF01171"/>
    </source>
</evidence>
<dbReference type="PANTHER" id="PTHR11807:SF12">
    <property type="entry name" value="CYTOPLASMIC TRNA 2-THIOLATION PROTEIN 1"/>
    <property type="match status" value="1"/>
</dbReference>
<feature type="domain" description="tRNA(Ile)-lysidine/2-thiocytidine synthase N-terminal" evidence="3">
    <location>
        <begin position="20"/>
        <end position="105"/>
    </location>
</feature>
<dbReference type="InterPro" id="IPR032442">
    <property type="entry name" value="CTU1_C"/>
</dbReference>
<dbReference type="InterPro" id="IPR011063">
    <property type="entry name" value="TilS/TtcA_N"/>
</dbReference>